<dbReference type="Proteomes" id="UP000026960">
    <property type="component" value="Chromosome 3"/>
</dbReference>
<proteinExistence type="predicted"/>
<evidence type="ECO:0000313" key="3">
    <source>
        <dbReference type="Proteomes" id="UP000026960"/>
    </source>
</evidence>
<accession>A0A0D3FG60</accession>
<sequence length="68" mass="7824">MRPPPPPPARAERHSTGTVQVTRAECQNVKEKAPNSMAESHTNQRTCTTEEWSFSWSLEMTDMYRSRT</sequence>
<reference evidence="2" key="2">
    <citation type="submission" date="2015-03" db="UniProtKB">
        <authorList>
            <consortium name="EnsemblPlants"/>
        </authorList>
    </citation>
    <scope>IDENTIFICATION</scope>
</reference>
<dbReference type="PaxDb" id="65489-OBART03G10410.1"/>
<dbReference type="Gramene" id="OBART03G10410.1">
    <property type="protein sequence ID" value="OBART03G10410.1"/>
    <property type="gene ID" value="OBART03G10410"/>
</dbReference>
<dbReference type="EnsemblPlants" id="OBART03G10410.1">
    <property type="protein sequence ID" value="OBART03G10410.1"/>
    <property type="gene ID" value="OBART03G10410"/>
</dbReference>
<evidence type="ECO:0000256" key="1">
    <source>
        <dbReference type="SAM" id="MobiDB-lite"/>
    </source>
</evidence>
<reference evidence="2" key="1">
    <citation type="journal article" date="2009" name="Rice">
        <title>De Novo Next Generation Sequencing of Plant Genomes.</title>
        <authorList>
            <person name="Rounsley S."/>
            <person name="Marri P.R."/>
            <person name="Yu Y."/>
            <person name="He R."/>
            <person name="Sisneros N."/>
            <person name="Goicoechea J.L."/>
            <person name="Lee S.J."/>
            <person name="Angelova A."/>
            <person name="Kudrna D."/>
            <person name="Luo M."/>
            <person name="Affourtit J."/>
            <person name="Desany B."/>
            <person name="Knight J."/>
            <person name="Niazi F."/>
            <person name="Egholm M."/>
            <person name="Wing R.A."/>
        </authorList>
    </citation>
    <scope>NUCLEOTIDE SEQUENCE [LARGE SCALE GENOMIC DNA]</scope>
    <source>
        <strain evidence="2">cv. IRGC 105608</strain>
    </source>
</reference>
<feature type="region of interest" description="Disordered" evidence="1">
    <location>
        <begin position="1"/>
        <end position="20"/>
    </location>
</feature>
<evidence type="ECO:0000313" key="2">
    <source>
        <dbReference type="EnsemblPlants" id="OBART03G10410.1"/>
    </source>
</evidence>
<name>A0A0D3FG60_9ORYZ</name>
<protein>
    <submittedName>
        <fullName evidence="2">Uncharacterized protein</fullName>
    </submittedName>
</protein>
<organism evidence="2">
    <name type="scientific">Oryza barthii</name>
    <dbReference type="NCBI Taxonomy" id="65489"/>
    <lineage>
        <taxon>Eukaryota</taxon>
        <taxon>Viridiplantae</taxon>
        <taxon>Streptophyta</taxon>
        <taxon>Embryophyta</taxon>
        <taxon>Tracheophyta</taxon>
        <taxon>Spermatophyta</taxon>
        <taxon>Magnoliopsida</taxon>
        <taxon>Liliopsida</taxon>
        <taxon>Poales</taxon>
        <taxon>Poaceae</taxon>
        <taxon>BOP clade</taxon>
        <taxon>Oryzoideae</taxon>
        <taxon>Oryzeae</taxon>
        <taxon>Oryzinae</taxon>
        <taxon>Oryza</taxon>
    </lineage>
</organism>
<keyword evidence="3" id="KW-1185">Reference proteome</keyword>
<dbReference type="HOGENOM" id="CLU_2797952_0_0_1"/>
<dbReference type="AlphaFoldDB" id="A0A0D3FG60"/>